<proteinExistence type="predicted"/>
<accession>A0A0B7BWH1</accession>
<reference evidence="1" key="1">
    <citation type="submission" date="2014-12" db="EMBL/GenBank/DDBJ databases">
        <title>Insight into the proteome of Arion vulgaris.</title>
        <authorList>
            <person name="Aradska J."/>
            <person name="Bulat T."/>
            <person name="Smidak R."/>
            <person name="Sarate P."/>
            <person name="Gangsoo J."/>
            <person name="Sialana F."/>
            <person name="Bilban M."/>
            <person name="Lubec G."/>
        </authorList>
    </citation>
    <scope>NUCLEOTIDE SEQUENCE</scope>
    <source>
        <tissue evidence="1">Skin</tissue>
    </source>
</reference>
<name>A0A0B7BWH1_9EUPU</name>
<dbReference type="EMBL" id="HACG01050468">
    <property type="protein sequence ID" value="CEK97333.1"/>
    <property type="molecule type" value="Transcribed_RNA"/>
</dbReference>
<organism evidence="1">
    <name type="scientific">Arion vulgaris</name>
    <dbReference type="NCBI Taxonomy" id="1028688"/>
    <lineage>
        <taxon>Eukaryota</taxon>
        <taxon>Metazoa</taxon>
        <taxon>Spiralia</taxon>
        <taxon>Lophotrochozoa</taxon>
        <taxon>Mollusca</taxon>
        <taxon>Gastropoda</taxon>
        <taxon>Heterobranchia</taxon>
        <taxon>Euthyneura</taxon>
        <taxon>Panpulmonata</taxon>
        <taxon>Eupulmonata</taxon>
        <taxon>Stylommatophora</taxon>
        <taxon>Helicina</taxon>
        <taxon>Arionoidea</taxon>
        <taxon>Arionidae</taxon>
        <taxon>Arion</taxon>
    </lineage>
</organism>
<feature type="non-terminal residue" evidence="1">
    <location>
        <position position="70"/>
    </location>
</feature>
<protein>
    <submittedName>
        <fullName evidence="1">Uncharacterized protein</fullName>
    </submittedName>
</protein>
<feature type="non-terminal residue" evidence="1">
    <location>
        <position position="1"/>
    </location>
</feature>
<evidence type="ECO:0000313" key="1">
    <source>
        <dbReference type="EMBL" id="CEK97333.1"/>
    </source>
</evidence>
<sequence length="70" mass="8151">DNSLRCVMLHSLVCEEVTLKSNPQTQSLTTGGAYMKAHIWEVQNRWMVIQKWTSLEKSRSKTIAMLNKIW</sequence>
<dbReference type="AlphaFoldDB" id="A0A0B7BWH1"/>
<gene>
    <name evidence="1" type="primary">ORF215464</name>
</gene>